<keyword evidence="2" id="KW-1185">Reference proteome</keyword>
<comment type="caution">
    <text evidence="1">The sequence shown here is derived from an EMBL/GenBank/DDBJ whole genome shotgun (WGS) entry which is preliminary data.</text>
</comment>
<evidence type="ECO:0000313" key="2">
    <source>
        <dbReference type="Proteomes" id="UP001206595"/>
    </source>
</evidence>
<name>A0AAD5E626_UMBRA</name>
<organism evidence="1 2">
    <name type="scientific">Umbelopsis ramanniana AG</name>
    <dbReference type="NCBI Taxonomy" id="1314678"/>
    <lineage>
        <taxon>Eukaryota</taxon>
        <taxon>Fungi</taxon>
        <taxon>Fungi incertae sedis</taxon>
        <taxon>Mucoromycota</taxon>
        <taxon>Mucoromycotina</taxon>
        <taxon>Umbelopsidomycetes</taxon>
        <taxon>Umbelopsidales</taxon>
        <taxon>Umbelopsidaceae</taxon>
        <taxon>Umbelopsis</taxon>
    </lineage>
</organism>
<reference evidence="1" key="1">
    <citation type="submission" date="2021-06" db="EMBL/GenBank/DDBJ databases">
        <authorList>
            <consortium name="DOE Joint Genome Institute"/>
            <person name="Mondo S.J."/>
            <person name="Amses K.R."/>
            <person name="Simmons D.R."/>
            <person name="Longcore J.E."/>
            <person name="Seto K."/>
            <person name="Alves G.H."/>
            <person name="Bonds A.E."/>
            <person name="Quandt C.A."/>
            <person name="Davis W.J."/>
            <person name="Chang Y."/>
            <person name="Letcher P.M."/>
            <person name="Powell M.J."/>
            <person name="Kuo A."/>
            <person name="Labutti K."/>
            <person name="Pangilinan J."/>
            <person name="Andreopoulos W."/>
            <person name="Tritt A."/>
            <person name="Riley R."/>
            <person name="Hundley H."/>
            <person name="Johnson J."/>
            <person name="Lipzen A."/>
            <person name="Barry K."/>
            <person name="Berbee M.L."/>
            <person name="Buchler N.E."/>
            <person name="Grigoriev I.V."/>
            <person name="Spatafora J.W."/>
            <person name="Stajich J.E."/>
            <person name="James T.Y."/>
        </authorList>
    </citation>
    <scope>NUCLEOTIDE SEQUENCE</scope>
    <source>
        <strain evidence="1">AG</strain>
    </source>
</reference>
<gene>
    <name evidence="1" type="ORF">K450DRAFT_248762</name>
</gene>
<protein>
    <submittedName>
        <fullName evidence="1">Uncharacterized protein</fullName>
    </submittedName>
</protein>
<dbReference type="EMBL" id="MU620933">
    <property type="protein sequence ID" value="KAI8578046.1"/>
    <property type="molecule type" value="Genomic_DNA"/>
</dbReference>
<dbReference type="RefSeq" id="XP_051443050.1">
    <property type="nucleotide sequence ID" value="XM_051590283.1"/>
</dbReference>
<reference evidence="1" key="2">
    <citation type="journal article" date="2022" name="Proc. Natl. Acad. Sci. U.S.A.">
        <title>Diploid-dominant life cycles characterize the early evolution of Fungi.</title>
        <authorList>
            <person name="Amses K.R."/>
            <person name="Simmons D.R."/>
            <person name="Longcore J.E."/>
            <person name="Mondo S.J."/>
            <person name="Seto K."/>
            <person name="Jeronimo G.H."/>
            <person name="Bonds A.E."/>
            <person name="Quandt C.A."/>
            <person name="Davis W.J."/>
            <person name="Chang Y."/>
            <person name="Federici B.A."/>
            <person name="Kuo A."/>
            <person name="LaButti K."/>
            <person name="Pangilinan J."/>
            <person name="Andreopoulos W."/>
            <person name="Tritt A."/>
            <person name="Riley R."/>
            <person name="Hundley H."/>
            <person name="Johnson J."/>
            <person name="Lipzen A."/>
            <person name="Barry K."/>
            <person name="Lang B.F."/>
            <person name="Cuomo C.A."/>
            <person name="Buchler N.E."/>
            <person name="Grigoriev I.V."/>
            <person name="Spatafora J.W."/>
            <person name="Stajich J.E."/>
            <person name="James T.Y."/>
        </authorList>
    </citation>
    <scope>NUCLEOTIDE SEQUENCE</scope>
    <source>
        <strain evidence="1">AG</strain>
    </source>
</reference>
<dbReference type="Proteomes" id="UP001206595">
    <property type="component" value="Unassembled WGS sequence"/>
</dbReference>
<sequence length="54" mass="6255">MPRKVKALSKVLSFLVVFFIAQGADRLFCWMAIVMRRPRSTSRSKSKHKMKVDA</sequence>
<dbReference type="AlphaFoldDB" id="A0AAD5E626"/>
<proteinExistence type="predicted"/>
<dbReference type="GeneID" id="75915627"/>
<accession>A0AAD5E626</accession>
<evidence type="ECO:0000313" key="1">
    <source>
        <dbReference type="EMBL" id="KAI8578046.1"/>
    </source>
</evidence>